<organism evidence="2 3">
    <name type="scientific">Rachicladosporium monterosium</name>
    <dbReference type="NCBI Taxonomy" id="1507873"/>
    <lineage>
        <taxon>Eukaryota</taxon>
        <taxon>Fungi</taxon>
        <taxon>Dikarya</taxon>
        <taxon>Ascomycota</taxon>
        <taxon>Pezizomycotina</taxon>
        <taxon>Dothideomycetes</taxon>
        <taxon>Dothideomycetidae</taxon>
        <taxon>Cladosporiales</taxon>
        <taxon>Cladosporiaceae</taxon>
        <taxon>Rachicladosporium</taxon>
    </lineage>
</organism>
<evidence type="ECO:0000313" key="3">
    <source>
        <dbReference type="Proteomes" id="UP001308179"/>
    </source>
</evidence>
<evidence type="ECO:0000256" key="1">
    <source>
        <dbReference type="SAM" id="MobiDB-lite"/>
    </source>
</evidence>
<name>A0ABR0L0T3_9PEZI</name>
<feature type="region of interest" description="Disordered" evidence="1">
    <location>
        <begin position="56"/>
        <end position="92"/>
    </location>
</feature>
<feature type="region of interest" description="Disordered" evidence="1">
    <location>
        <begin position="292"/>
        <end position="319"/>
    </location>
</feature>
<feature type="non-terminal residue" evidence="2">
    <location>
        <position position="1"/>
    </location>
</feature>
<feature type="compositionally biased region" description="Basic and acidic residues" evidence="1">
    <location>
        <begin position="1"/>
        <end position="14"/>
    </location>
</feature>
<gene>
    <name evidence="2" type="ORF">LTR32_006491</name>
</gene>
<evidence type="ECO:0000313" key="2">
    <source>
        <dbReference type="EMBL" id="KAK5140800.1"/>
    </source>
</evidence>
<dbReference type="EMBL" id="JAVRRR010000714">
    <property type="protein sequence ID" value="KAK5140800.1"/>
    <property type="molecule type" value="Genomic_DNA"/>
</dbReference>
<keyword evidence="3" id="KW-1185">Reference proteome</keyword>
<reference evidence="2 3" key="1">
    <citation type="submission" date="2023-08" db="EMBL/GenBank/DDBJ databases">
        <title>Black Yeasts Isolated from many extreme environments.</title>
        <authorList>
            <person name="Coleine C."/>
            <person name="Stajich J.E."/>
            <person name="Selbmann L."/>
        </authorList>
    </citation>
    <scope>NUCLEOTIDE SEQUENCE [LARGE SCALE GENOMIC DNA]</scope>
    <source>
        <strain evidence="2 3">CCFEE 5386</strain>
    </source>
</reference>
<feature type="compositionally biased region" description="Polar residues" evidence="1">
    <location>
        <begin position="56"/>
        <end position="70"/>
    </location>
</feature>
<feature type="region of interest" description="Disordered" evidence="1">
    <location>
        <begin position="249"/>
        <end position="271"/>
    </location>
</feature>
<comment type="caution">
    <text evidence="2">The sequence shown here is derived from an EMBL/GenBank/DDBJ whole genome shotgun (WGS) entry which is preliminary data.</text>
</comment>
<feature type="compositionally biased region" description="Low complexity" evidence="1">
    <location>
        <begin position="259"/>
        <end position="271"/>
    </location>
</feature>
<accession>A0ABR0L0T3</accession>
<protein>
    <submittedName>
        <fullName evidence="2">Uncharacterized protein</fullName>
    </submittedName>
</protein>
<dbReference type="Proteomes" id="UP001308179">
    <property type="component" value="Unassembled WGS sequence"/>
</dbReference>
<sequence length="701" mass="78161">TRELSAQGLRERRSLSRRTKDRSNDVLSPSSDSSRRSDFVALPAEGTISRRREHISTVSGYAEATSSAEPNTRAQAAARTQHQDAPTVPASVLTPPYTPAVKHIENDVPGKAKLHAPRATSGNRPVSHLLHTPNEDTVIAAPLTPSRPGSATSVKTPARLDVFALQAIERHRVFVEKETAATSDEERLELFANFMVHESRLRRDRYQAAYNTMAGDVVDLTRDMWRSYTKNSKRAVTLSTSMSSFDPTAQAWGSDGQPSSANGGLLSSASSLDEFTPATDTASVDDPQDAFDRAESRQWPESFKPTLSPIPTDQSDTRAIKDGFLDGDFAIRQQQKELTKERRNRLRSSVQSKIADGSISFGDAAQAEKDFDGEEAERGKANARGNFERYETSLAQPLNTLLTDKITQADTCILQLMNDLENRNQVQDPNQAQEEGDEHPERLEKLTLLKWLFEAREQLHKEMFDLHAERSEQYSEVILTPYRIQRAQAKIDEAIAFFAKDSRQRQLAFAKAALKRFDDLQVTMERNVSRGVEDQLSAFWDIAPGLLEVACKIPDDLSSFDIHVPSTEYDENPSYTAFPLQYLYSLLSHAEKSAYQFIESQTNLLCLLHEVRTAAAKSNLRLLELECLPAGSPVVTSPAFTSEVVLARREAEERLTADLKEKVGEVEGQWRAALGRGLDGCKGRVREFLEEMGGWEEGLEA</sequence>
<feature type="region of interest" description="Disordered" evidence="1">
    <location>
        <begin position="1"/>
        <end position="38"/>
    </location>
</feature>
<proteinExistence type="predicted"/>